<keyword evidence="9" id="KW-1185">Reference proteome</keyword>
<evidence type="ECO:0000313" key="9">
    <source>
        <dbReference type="Proteomes" id="UP000597761"/>
    </source>
</evidence>
<evidence type="ECO:0000313" key="8">
    <source>
        <dbReference type="EMBL" id="GGC85183.1"/>
    </source>
</evidence>
<name>A0ABQ1NUT6_9MICC</name>
<evidence type="ECO:0000256" key="1">
    <source>
        <dbReference type="ARBA" id="ARBA00004141"/>
    </source>
</evidence>
<accession>A0ABQ1NUT6</accession>
<sequence>MSTPTNGDANDPWRRPNEPQQPGLGQQGQPGPDPRQGQQGYGQPAYGSSPSYGQQGGQPGYGSSPSYGQQGGQPGQPGGYPAAGQPGPGYGYPQGGYLARNPYPGVEGARPTGAGLQIGAAFVDNLILGVIFGVLGGLSFIPLFATLAGLPSSAYRRTTNASGTRTRSELTPEATNAVLGSVAASFAIMAVLFIIVGVLLWWWLATRGKSIGNAIFGLRLVSQETGQPLGWGPIFLRGLLVWGTSTLTSGIMGLLFWLSPLFDSTSGWFQAWQDKLFKGVVINHREGPDTYTPVNRDR</sequence>
<feature type="transmembrane region" description="Helical" evidence="6">
    <location>
        <begin position="177"/>
        <end position="204"/>
    </location>
</feature>
<feature type="transmembrane region" description="Helical" evidence="6">
    <location>
        <begin position="126"/>
        <end position="150"/>
    </location>
</feature>
<feature type="compositionally biased region" description="Gly residues" evidence="5">
    <location>
        <begin position="69"/>
        <end position="78"/>
    </location>
</feature>
<dbReference type="EMBL" id="BMJI01000003">
    <property type="protein sequence ID" value="GGC85183.1"/>
    <property type="molecule type" value="Genomic_DNA"/>
</dbReference>
<proteinExistence type="predicted"/>
<evidence type="ECO:0000256" key="5">
    <source>
        <dbReference type="SAM" id="MobiDB-lite"/>
    </source>
</evidence>
<protein>
    <recommendedName>
        <fullName evidence="7">RDD domain-containing protein</fullName>
    </recommendedName>
</protein>
<feature type="transmembrane region" description="Helical" evidence="6">
    <location>
        <begin position="234"/>
        <end position="258"/>
    </location>
</feature>
<feature type="compositionally biased region" description="Low complexity" evidence="5">
    <location>
        <begin position="20"/>
        <end position="53"/>
    </location>
</feature>
<dbReference type="InterPro" id="IPR010432">
    <property type="entry name" value="RDD"/>
</dbReference>
<dbReference type="RefSeq" id="WP_188667023.1">
    <property type="nucleotide sequence ID" value="NZ_BMJI01000003.1"/>
</dbReference>
<feature type="domain" description="RDD" evidence="7">
    <location>
        <begin position="118"/>
        <end position="276"/>
    </location>
</feature>
<organism evidence="8 9">
    <name type="scientific">Tersicoccus solisilvae</name>
    <dbReference type="NCBI Taxonomy" id="1882339"/>
    <lineage>
        <taxon>Bacteria</taxon>
        <taxon>Bacillati</taxon>
        <taxon>Actinomycetota</taxon>
        <taxon>Actinomycetes</taxon>
        <taxon>Micrococcales</taxon>
        <taxon>Micrococcaceae</taxon>
        <taxon>Tersicoccus</taxon>
    </lineage>
</organism>
<comment type="subcellular location">
    <subcellularLocation>
        <location evidence="1">Membrane</location>
        <topology evidence="1">Multi-pass membrane protein</topology>
    </subcellularLocation>
</comment>
<evidence type="ECO:0000256" key="2">
    <source>
        <dbReference type="ARBA" id="ARBA00022692"/>
    </source>
</evidence>
<dbReference type="Proteomes" id="UP000597761">
    <property type="component" value="Unassembled WGS sequence"/>
</dbReference>
<evidence type="ECO:0000256" key="3">
    <source>
        <dbReference type="ARBA" id="ARBA00022989"/>
    </source>
</evidence>
<reference evidence="9" key="1">
    <citation type="journal article" date="2019" name="Int. J. Syst. Evol. Microbiol.">
        <title>The Global Catalogue of Microorganisms (GCM) 10K type strain sequencing project: providing services to taxonomists for standard genome sequencing and annotation.</title>
        <authorList>
            <consortium name="The Broad Institute Genomics Platform"/>
            <consortium name="The Broad Institute Genome Sequencing Center for Infectious Disease"/>
            <person name="Wu L."/>
            <person name="Ma J."/>
        </authorList>
    </citation>
    <scope>NUCLEOTIDE SEQUENCE [LARGE SCALE GENOMIC DNA]</scope>
    <source>
        <strain evidence="9">CGMCC 1.15480</strain>
    </source>
</reference>
<evidence type="ECO:0000256" key="4">
    <source>
        <dbReference type="ARBA" id="ARBA00023136"/>
    </source>
</evidence>
<keyword evidence="3 6" id="KW-1133">Transmembrane helix</keyword>
<evidence type="ECO:0000256" key="6">
    <source>
        <dbReference type="SAM" id="Phobius"/>
    </source>
</evidence>
<keyword evidence="2 6" id="KW-0812">Transmembrane</keyword>
<gene>
    <name evidence="8" type="ORF">GCM10011512_10070</name>
</gene>
<dbReference type="Pfam" id="PF06271">
    <property type="entry name" value="RDD"/>
    <property type="match status" value="1"/>
</dbReference>
<evidence type="ECO:0000259" key="7">
    <source>
        <dbReference type="Pfam" id="PF06271"/>
    </source>
</evidence>
<feature type="region of interest" description="Disordered" evidence="5">
    <location>
        <begin position="1"/>
        <end position="95"/>
    </location>
</feature>
<keyword evidence="4 6" id="KW-0472">Membrane</keyword>
<comment type="caution">
    <text evidence="8">The sequence shown here is derived from an EMBL/GenBank/DDBJ whole genome shotgun (WGS) entry which is preliminary data.</text>
</comment>